<evidence type="ECO:0000256" key="2">
    <source>
        <dbReference type="ARBA" id="ARBA00023015"/>
    </source>
</evidence>
<dbReference type="InterPro" id="IPR036388">
    <property type="entry name" value="WH-like_DNA-bd_sf"/>
</dbReference>
<evidence type="ECO:0000313" key="7">
    <source>
        <dbReference type="EMBL" id="GHA98079.1"/>
    </source>
</evidence>
<feature type="domain" description="HTH lysR-type" evidence="6">
    <location>
        <begin position="5"/>
        <end position="62"/>
    </location>
</feature>
<keyword evidence="4" id="KW-0804">Transcription</keyword>
<reference evidence="7" key="1">
    <citation type="journal article" date="2014" name="Int. J. Syst. Evol. Microbiol.">
        <title>Complete genome sequence of Corynebacterium casei LMG S-19264T (=DSM 44701T), isolated from a smear-ripened cheese.</title>
        <authorList>
            <consortium name="US DOE Joint Genome Institute (JGI-PGF)"/>
            <person name="Walter F."/>
            <person name="Albersmeier A."/>
            <person name="Kalinowski J."/>
            <person name="Ruckert C."/>
        </authorList>
    </citation>
    <scope>NUCLEOTIDE SEQUENCE</scope>
    <source>
        <strain evidence="7">JCM 4518</strain>
    </source>
</reference>
<evidence type="ECO:0000256" key="3">
    <source>
        <dbReference type="ARBA" id="ARBA00023125"/>
    </source>
</evidence>
<proteinExistence type="inferred from homology"/>
<feature type="compositionally biased region" description="Low complexity" evidence="5">
    <location>
        <begin position="296"/>
        <end position="316"/>
    </location>
</feature>
<sequence length="338" mass="35194">MHHDLQINRLRTLVAVVELGGFRRAAESLHITQPAVSQQIRQLSGLIRSPVFASTGRNLRLSPRGEELLRYARRMVALNDEAVDRFIPQAGHVMLSVGVASQLGEVLPEFLRVLNRGMPQVQLSVRTGASEELAAQLTGGQLDAALLLQADPPGPGTDCLELGRMRLAWFGRPAHGEREALPLALFPEPCTLRGRVRESLDAAGVAWRIAYESGELIGLRSAAKAGLGMTCLIANGDELWGLTPAVRPGLPAPPEPLPVSMAVASGAAVPEEFTAIAAKAFRQALRPYPLVAPDAGGTEAGPGAPAAGGTEAAGTAHGVPADGGGAARPGHVLAGVPA</sequence>
<dbReference type="InterPro" id="IPR050176">
    <property type="entry name" value="LTTR"/>
</dbReference>
<dbReference type="AlphaFoldDB" id="A0A918WBT4"/>
<accession>A0A918WBT4</accession>
<dbReference type="Pfam" id="PF00126">
    <property type="entry name" value="HTH_1"/>
    <property type="match status" value="1"/>
</dbReference>
<dbReference type="Proteomes" id="UP000644020">
    <property type="component" value="Unassembled WGS sequence"/>
</dbReference>
<keyword evidence="3" id="KW-0238">DNA-binding</keyword>
<dbReference type="GO" id="GO:0003700">
    <property type="term" value="F:DNA-binding transcription factor activity"/>
    <property type="evidence" value="ECO:0007669"/>
    <property type="project" value="InterPro"/>
</dbReference>
<name>A0A918WBT4_9ACTN</name>
<comment type="caution">
    <text evidence="7">The sequence shown here is derived from an EMBL/GenBank/DDBJ whole genome shotgun (WGS) entry which is preliminary data.</text>
</comment>
<dbReference type="SUPFAM" id="SSF46785">
    <property type="entry name" value="Winged helix' DNA-binding domain"/>
    <property type="match status" value="1"/>
</dbReference>
<evidence type="ECO:0000256" key="1">
    <source>
        <dbReference type="ARBA" id="ARBA00009437"/>
    </source>
</evidence>
<dbReference type="Pfam" id="PF03466">
    <property type="entry name" value="LysR_substrate"/>
    <property type="match status" value="1"/>
</dbReference>
<dbReference type="InterPro" id="IPR000847">
    <property type="entry name" value="LysR_HTH_N"/>
</dbReference>
<keyword evidence="8" id="KW-1185">Reference proteome</keyword>
<dbReference type="PRINTS" id="PR00039">
    <property type="entry name" value="HTHLYSR"/>
</dbReference>
<organism evidence="7 8">
    <name type="scientific">Streptomyces termitum</name>
    <dbReference type="NCBI Taxonomy" id="67368"/>
    <lineage>
        <taxon>Bacteria</taxon>
        <taxon>Bacillati</taxon>
        <taxon>Actinomycetota</taxon>
        <taxon>Actinomycetes</taxon>
        <taxon>Kitasatosporales</taxon>
        <taxon>Streptomycetaceae</taxon>
        <taxon>Streptomyces</taxon>
    </lineage>
</organism>
<evidence type="ECO:0000256" key="5">
    <source>
        <dbReference type="SAM" id="MobiDB-lite"/>
    </source>
</evidence>
<reference evidence="7" key="2">
    <citation type="submission" date="2020-09" db="EMBL/GenBank/DDBJ databases">
        <authorList>
            <person name="Sun Q."/>
            <person name="Ohkuma M."/>
        </authorList>
    </citation>
    <scope>NUCLEOTIDE SEQUENCE</scope>
    <source>
        <strain evidence="7">JCM 4518</strain>
    </source>
</reference>
<dbReference type="SUPFAM" id="SSF53850">
    <property type="entry name" value="Periplasmic binding protein-like II"/>
    <property type="match status" value="1"/>
</dbReference>
<dbReference type="Gene3D" id="1.10.10.10">
    <property type="entry name" value="Winged helix-like DNA-binding domain superfamily/Winged helix DNA-binding domain"/>
    <property type="match status" value="1"/>
</dbReference>
<evidence type="ECO:0000256" key="4">
    <source>
        <dbReference type="ARBA" id="ARBA00023163"/>
    </source>
</evidence>
<protein>
    <submittedName>
        <fullName evidence="7">LysR family transcriptional regulator</fullName>
    </submittedName>
</protein>
<comment type="similarity">
    <text evidence="1">Belongs to the LysR transcriptional regulatory family.</text>
</comment>
<feature type="region of interest" description="Disordered" evidence="5">
    <location>
        <begin position="296"/>
        <end position="338"/>
    </location>
</feature>
<dbReference type="PANTHER" id="PTHR30579:SF7">
    <property type="entry name" value="HTH-TYPE TRANSCRIPTIONAL REGULATOR LRHA-RELATED"/>
    <property type="match status" value="1"/>
</dbReference>
<dbReference type="Gene3D" id="3.40.190.10">
    <property type="entry name" value="Periplasmic binding protein-like II"/>
    <property type="match status" value="1"/>
</dbReference>
<dbReference type="PROSITE" id="PS50931">
    <property type="entry name" value="HTH_LYSR"/>
    <property type="match status" value="1"/>
</dbReference>
<dbReference type="InterPro" id="IPR036390">
    <property type="entry name" value="WH_DNA-bd_sf"/>
</dbReference>
<dbReference type="GO" id="GO:0003677">
    <property type="term" value="F:DNA binding"/>
    <property type="evidence" value="ECO:0007669"/>
    <property type="project" value="UniProtKB-KW"/>
</dbReference>
<gene>
    <name evidence="7" type="ORF">GCM10010305_46890</name>
</gene>
<dbReference type="RefSeq" id="WP_229849957.1">
    <property type="nucleotide sequence ID" value="NZ_BMUL01000013.1"/>
</dbReference>
<keyword evidence="2" id="KW-0805">Transcription regulation</keyword>
<evidence type="ECO:0000259" key="6">
    <source>
        <dbReference type="PROSITE" id="PS50931"/>
    </source>
</evidence>
<dbReference type="PANTHER" id="PTHR30579">
    <property type="entry name" value="TRANSCRIPTIONAL REGULATOR"/>
    <property type="match status" value="1"/>
</dbReference>
<dbReference type="InterPro" id="IPR005119">
    <property type="entry name" value="LysR_subst-bd"/>
</dbReference>
<dbReference type="EMBL" id="BMUL01000013">
    <property type="protein sequence ID" value="GHA98079.1"/>
    <property type="molecule type" value="Genomic_DNA"/>
</dbReference>
<evidence type="ECO:0000313" key="8">
    <source>
        <dbReference type="Proteomes" id="UP000644020"/>
    </source>
</evidence>